<dbReference type="PROSITE" id="PS50157">
    <property type="entry name" value="ZINC_FINGER_C2H2_2"/>
    <property type="match status" value="2"/>
</dbReference>
<evidence type="ECO:0000313" key="8">
    <source>
        <dbReference type="EMBL" id="SAM05464.1"/>
    </source>
</evidence>
<dbReference type="InParanoid" id="A0A168QSK4"/>
<feature type="domain" description="C2H2-type" evidence="7">
    <location>
        <begin position="307"/>
        <end position="332"/>
    </location>
</feature>
<protein>
    <recommendedName>
        <fullName evidence="7">C2H2-type domain-containing protein</fullName>
    </recommendedName>
</protein>
<dbReference type="PANTHER" id="PTHR23057:SF0">
    <property type="entry name" value="JUXTAPOSED WITH ANOTHER ZINC FINGER PROTEIN 1"/>
    <property type="match status" value="1"/>
</dbReference>
<dbReference type="AlphaFoldDB" id="A0A168QSK4"/>
<dbReference type="Proteomes" id="UP000078561">
    <property type="component" value="Unassembled WGS sequence"/>
</dbReference>
<dbReference type="OrthoDB" id="3269380at2759"/>
<proteinExistence type="predicted"/>
<dbReference type="PANTHER" id="PTHR23057">
    <property type="entry name" value="JUXTAPOSED WITH ANOTHER ZINC FINGER PROTEIN 1"/>
    <property type="match status" value="1"/>
</dbReference>
<keyword evidence="1" id="KW-0479">Metal-binding</keyword>
<dbReference type="GO" id="GO:0008270">
    <property type="term" value="F:zinc ion binding"/>
    <property type="evidence" value="ECO:0007669"/>
    <property type="project" value="UniProtKB-KW"/>
</dbReference>
<evidence type="ECO:0000259" key="7">
    <source>
        <dbReference type="PROSITE" id="PS50157"/>
    </source>
</evidence>
<keyword evidence="2" id="KW-0677">Repeat</keyword>
<keyword evidence="4" id="KW-0862">Zinc</keyword>
<evidence type="ECO:0000256" key="2">
    <source>
        <dbReference type="ARBA" id="ARBA00022737"/>
    </source>
</evidence>
<organism evidence="8">
    <name type="scientific">Absidia glauca</name>
    <name type="common">Pin mould</name>
    <dbReference type="NCBI Taxonomy" id="4829"/>
    <lineage>
        <taxon>Eukaryota</taxon>
        <taxon>Fungi</taxon>
        <taxon>Fungi incertae sedis</taxon>
        <taxon>Mucoromycota</taxon>
        <taxon>Mucoromycotina</taxon>
        <taxon>Mucoromycetes</taxon>
        <taxon>Mucorales</taxon>
        <taxon>Cunninghamellaceae</taxon>
        <taxon>Absidia</taxon>
    </lineage>
</organism>
<evidence type="ECO:0000256" key="4">
    <source>
        <dbReference type="ARBA" id="ARBA00022833"/>
    </source>
</evidence>
<dbReference type="SUPFAM" id="SSF57667">
    <property type="entry name" value="beta-beta-alpha zinc fingers"/>
    <property type="match status" value="1"/>
</dbReference>
<dbReference type="EMBL" id="LT554468">
    <property type="protein sequence ID" value="SAM05464.1"/>
    <property type="molecule type" value="Genomic_DNA"/>
</dbReference>
<gene>
    <name evidence="8" type="primary">ABSGL_11339.1 scaffold 12295</name>
</gene>
<evidence type="ECO:0000256" key="3">
    <source>
        <dbReference type="ARBA" id="ARBA00022771"/>
    </source>
</evidence>
<keyword evidence="3 5" id="KW-0863">Zinc-finger</keyword>
<evidence type="ECO:0000313" key="9">
    <source>
        <dbReference type="Proteomes" id="UP000078561"/>
    </source>
</evidence>
<dbReference type="InterPro" id="IPR013087">
    <property type="entry name" value="Znf_C2H2_type"/>
</dbReference>
<reference evidence="8" key="1">
    <citation type="submission" date="2016-04" db="EMBL/GenBank/DDBJ databases">
        <authorList>
            <person name="Evans L.H."/>
            <person name="Alamgir A."/>
            <person name="Owens N."/>
            <person name="Weber N.D."/>
            <person name="Virtaneva K."/>
            <person name="Barbian K."/>
            <person name="Babar A."/>
            <person name="Rosenke K."/>
        </authorList>
    </citation>
    <scope>NUCLEOTIDE SEQUENCE [LARGE SCALE GENOMIC DNA]</scope>
    <source>
        <strain evidence="8">CBS 101.48</strain>
    </source>
</reference>
<accession>A0A168QSK4</accession>
<dbReference type="InterPro" id="IPR036236">
    <property type="entry name" value="Znf_C2H2_sf"/>
</dbReference>
<evidence type="ECO:0000256" key="6">
    <source>
        <dbReference type="SAM" id="MobiDB-lite"/>
    </source>
</evidence>
<feature type="compositionally biased region" description="Acidic residues" evidence="6">
    <location>
        <begin position="81"/>
        <end position="93"/>
    </location>
</feature>
<dbReference type="GO" id="GO:0005634">
    <property type="term" value="C:nucleus"/>
    <property type="evidence" value="ECO:0007669"/>
    <property type="project" value="TreeGrafter"/>
</dbReference>
<feature type="domain" description="C2H2-type" evidence="7">
    <location>
        <begin position="269"/>
        <end position="299"/>
    </location>
</feature>
<keyword evidence="9" id="KW-1185">Reference proteome</keyword>
<dbReference type="STRING" id="4829.A0A168QSK4"/>
<name>A0A168QSK4_ABSGL</name>
<feature type="region of interest" description="Disordered" evidence="6">
    <location>
        <begin position="78"/>
        <end position="113"/>
    </location>
</feature>
<dbReference type="InterPro" id="IPR051580">
    <property type="entry name" value="ZnF-Chromatin_assoc"/>
</dbReference>
<dbReference type="PROSITE" id="PS00028">
    <property type="entry name" value="ZINC_FINGER_C2H2_1"/>
    <property type="match status" value="2"/>
</dbReference>
<dbReference type="OMA" id="QPIDITY"/>
<dbReference type="FunCoup" id="A0A168QSK4">
    <property type="interactions" value="259"/>
</dbReference>
<evidence type="ECO:0000256" key="5">
    <source>
        <dbReference type="PROSITE-ProRule" id="PRU00042"/>
    </source>
</evidence>
<sequence>MPVPIEYNCIRRMSTITVPKQDIHFDVYDFQQCQPQANIDTTLESRQLEADYCRDFSCCGLVLNDLHDLLQHYEESHVQFEGDDEEENSDNNVDDDRWSATTPPLSPTFDHGPAGMTMPVLDSMKQKAASYLSDMYNHGGQQQQWAMANYDSELDSLTTTSPGFSDSDSSSMPPTPISEYYPPFLPNVITGNDGLDDDEAGDRVCGKKRTFQQASSTNAMDLLTLSAAKKLAMTTGDSLNGLTDEEFLAHAGVLLASANTSYLYADKPYKCAIPGCDKAYKNPNGLKYHKEHGHCSLAEDNETPKPYQCTIGECGKRYKNLNGLKYHIEHSHMAALNHTLATFGCSVLQTPPPSAAPSPLLESSEGFF</sequence>
<evidence type="ECO:0000256" key="1">
    <source>
        <dbReference type="ARBA" id="ARBA00022723"/>
    </source>
</evidence>
<dbReference type="Gene3D" id="3.30.160.60">
    <property type="entry name" value="Classic Zinc Finger"/>
    <property type="match status" value="2"/>
</dbReference>
<dbReference type="SMART" id="SM00355">
    <property type="entry name" value="ZnF_C2H2"/>
    <property type="match status" value="3"/>
</dbReference>